<dbReference type="Pfam" id="PF00248">
    <property type="entry name" value="Aldo_ket_red"/>
    <property type="match status" value="1"/>
</dbReference>
<evidence type="ECO:0000256" key="1">
    <source>
        <dbReference type="ARBA" id="ARBA00007905"/>
    </source>
</evidence>
<dbReference type="Proteomes" id="UP000262825">
    <property type="component" value="Unassembled WGS sequence"/>
</dbReference>
<feature type="active site" description="Proton donor" evidence="4">
    <location>
        <position position="76"/>
    </location>
</feature>
<dbReference type="CDD" id="cd19120">
    <property type="entry name" value="AKR_AKR3C2-3"/>
    <property type="match status" value="1"/>
</dbReference>
<dbReference type="EMBL" id="UFAJ01000155">
    <property type="protein sequence ID" value="SSD59519.1"/>
    <property type="molecule type" value="Genomic_DNA"/>
</dbReference>
<evidence type="ECO:0000313" key="10">
    <source>
        <dbReference type="Proteomes" id="UP000262825"/>
    </source>
</evidence>
<keyword evidence="3" id="KW-0560">Oxidoreductase</keyword>
<dbReference type="PROSITE" id="PS00062">
    <property type="entry name" value="ALDOKETO_REDUCTASE_2"/>
    <property type="match status" value="1"/>
</dbReference>
<protein>
    <submittedName>
        <fullName evidence="9">Related to NADPH-dependent alpha-keto amide reductase</fullName>
    </submittedName>
</protein>
<keyword evidence="2" id="KW-0521">NADP</keyword>
<dbReference type="PIRSF" id="PIRSF000097">
    <property type="entry name" value="AKR"/>
    <property type="match status" value="1"/>
</dbReference>
<evidence type="ECO:0000256" key="2">
    <source>
        <dbReference type="ARBA" id="ARBA00022857"/>
    </source>
</evidence>
<evidence type="ECO:0000313" key="9">
    <source>
        <dbReference type="EMBL" id="SSD59519.1"/>
    </source>
</evidence>
<feature type="site" description="Lowers pKa of active site Tyr" evidence="6">
    <location>
        <position position="101"/>
    </location>
</feature>
<name>A0A376B4L0_9ASCO</name>
<dbReference type="PANTHER" id="PTHR43827">
    <property type="entry name" value="2,5-DIKETO-D-GLUCONIC ACID REDUCTASE"/>
    <property type="match status" value="1"/>
</dbReference>
<evidence type="ECO:0000259" key="8">
    <source>
        <dbReference type="Pfam" id="PF00248"/>
    </source>
</evidence>
<dbReference type="OrthoDB" id="416253at2759"/>
<dbReference type="VEuPathDB" id="FungiDB:SCODWIG_01280"/>
<sequence>MTTIPTLELPPQPVGNDNPTKLPPQRIPIIGFGSGTKWRITKSSGETKGKFIQQLADQVKNAIEVGFNHIDTAEAYKTHDEVGVGIKESGIPREKLWITDKYTTWSWLWRKGTGPLDSLTISLKKMDLEYVDLYLLHTPTITLETSGITLKEAWKQMETIYESGLAKNIGVSNFSVADLEYIKSFGKYKPQVNQIEFHAYLQAQTPGIVKYCFDNGIIVEGYSPLTPITKARPGPLDNLLTNLAEKYGKSELQILLRWVTQYGVVVLTTSSKRERLLEAIDIFSFELSKQDFEEISKIGKQKVFRSVFNENYDKYNNVLYD</sequence>
<feature type="domain" description="NADP-dependent oxidoreductase" evidence="8">
    <location>
        <begin position="53"/>
        <end position="298"/>
    </location>
</feature>
<feature type="binding site" evidence="5">
    <location>
        <position position="137"/>
    </location>
    <ligand>
        <name>substrate</name>
    </ligand>
</feature>
<evidence type="ECO:0000256" key="6">
    <source>
        <dbReference type="PIRSR" id="PIRSR000097-3"/>
    </source>
</evidence>
<dbReference type="InterPro" id="IPR018170">
    <property type="entry name" value="Aldo/ket_reductase_CS"/>
</dbReference>
<dbReference type="GO" id="GO:0016652">
    <property type="term" value="F:oxidoreductase activity, acting on NAD(P)H as acceptor"/>
    <property type="evidence" value="ECO:0007669"/>
    <property type="project" value="InterPro"/>
</dbReference>
<dbReference type="FunFam" id="3.20.20.100:FF:000002">
    <property type="entry name" value="2,5-diketo-D-gluconic acid reductase A"/>
    <property type="match status" value="1"/>
</dbReference>
<evidence type="ECO:0000256" key="7">
    <source>
        <dbReference type="SAM" id="MobiDB-lite"/>
    </source>
</evidence>
<evidence type="ECO:0000256" key="3">
    <source>
        <dbReference type="ARBA" id="ARBA00023002"/>
    </source>
</evidence>
<proteinExistence type="inferred from homology"/>
<evidence type="ECO:0000256" key="4">
    <source>
        <dbReference type="PIRSR" id="PIRSR000097-1"/>
    </source>
</evidence>
<dbReference type="InterPro" id="IPR044494">
    <property type="entry name" value="AKR3C2/3"/>
</dbReference>
<dbReference type="InterPro" id="IPR036812">
    <property type="entry name" value="NAD(P)_OxRdtase_dom_sf"/>
</dbReference>
<comment type="similarity">
    <text evidence="1">Belongs to the aldo/keto reductase family.</text>
</comment>
<dbReference type="InterPro" id="IPR023210">
    <property type="entry name" value="NADP_OxRdtase_dom"/>
</dbReference>
<dbReference type="Gene3D" id="3.20.20.100">
    <property type="entry name" value="NADP-dependent oxidoreductase domain"/>
    <property type="match status" value="1"/>
</dbReference>
<keyword evidence="10" id="KW-1185">Reference proteome</keyword>
<dbReference type="PRINTS" id="PR00069">
    <property type="entry name" value="ALDKETRDTASE"/>
</dbReference>
<gene>
    <name evidence="9" type="ORF">SCODWIG_01280</name>
</gene>
<accession>A0A376B4L0</accession>
<dbReference type="InterPro" id="IPR020471">
    <property type="entry name" value="AKR"/>
</dbReference>
<dbReference type="PANTHER" id="PTHR43827:SF3">
    <property type="entry name" value="NADP-DEPENDENT OXIDOREDUCTASE DOMAIN-CONTAINING PROTEIN"/>
    <property type="match status" value="1"/>
</dbReference>
<dbReference type="SUPFAM" id="SSF51430">
    <property type="entry name" value="NAD(P)-linked oxidoreductase"/>
    <property type="match status" value="1"/>
</dbReference>
<organism evidence="9 10">
    <name type="scientific">Saccharomycodes ludwigii</name>
    <dbReference type="NCBI Taxonomy" id="36035"/>
    <lineage>
        <taxon>Eukaryota</taxon>
        <taxon>Fungi</taxon>
        <taxon>Dikarya</taxon>
        <taxon>Ascomycota</taxon>
        <taxon>Saccharomycotina</taxon>
        <taxon>Saccharomycetes</taxon>
        <taxon>Saccharomycodales</taxon>
        <taxon>Saccharomycodaceae</taxon>
        <taxon>Saccharomycodes</taxon>
    </lineage>
</organism>
<reference evidence="10" key="1">
    <citation type="submission" date="2018-06" db="EMBL/GenBank/DDBJ databases">
        <authorList>
            <person name="Guldener U."/>
        </authorList>
    </citation>
    <scope>NUCLEOTIDE SEQUENCE [LARGE SCALE GENOMIC DNA]</scope>
    <source>
        <strain evidence="10">UTAD17</strain>
    </source>
</reference>
<feature type="region of interest" description="Disordered" evidence="7">
    <location>
        <begin position="1"/>
        <end position="23"/>
    </location>
</feature>
<evidence type="ECO:0000256" key="5">
    <source>
        <dbReference type="PIRSR" id="PIRSR000097-2"/>
    </source>
</evidence>
<dbReference type="AlphaFoldDB" id="A0A376B4L0"/>
<dbReference type="GO" id="GO:0016616">
    <property type="term" value="F:oxidoreductase activity, acting on the CH-OH group of donors, NAD or NADP as acceptor"/>
    <property type="evidence" value="ECO:0007669"/>
    <property type="project" value="UniProtKB-ARBA"/>
</dbReference>